<dbReference type="InterPro" id="IPR001119">
    <property type="entry name" value="SLH_dom"/>
</dbReference>
<evidence type="ECO:0000256" key="1">
    <source>
        <dbReference type="ARBA" id="ARBA00022729"/>
    </source>
</evidence>
<organism evidence="3 4">
    <name type="scientific">Lysinibacillus fusiformis</name>
    <dbReference type="NCBI Taxonomy" id="28031"/>
    <lineage>
        <taxon>Bacteria</taxon>
        <taxon>Bacillati</taxon>
        <taxon>Bacillota</taxon>
        <taxon>Bacilli</taxon>
        <taxon>Bacillales</taxon>
        <taxon>Bacillaceae</taxon>
        <taxon>Lysinibacillus</taxon>
    </lineage>
</organism>
<name>A0A1E4R6Q7_9BACI</name>
<gene>
    <name evidence="3" type="ORF">BG258_09635</name>
</gene>
<accession>A0A1E4R6Q7</accession>
<keyword evidence="1" id="KW-0732">Signal</keyword>
<dbReference type="Proteomes" id="UP000094784">
    <property type="component" value="Unassembled WGS sequence"/>
</dbReference>
<evidence type="ECO:0000313" key="3">
    <source>
        <dbReference type="EMBL" id="ODV56141.1"/>
    </source>
</evidence>
<proteinExistence type="predicted"/>
<evidence type="ECO:0000313" key="4">
    <source>
        <dbReference type="Proteomes" id="UP000094784"/>
    </source>
</evidence>
<dbReference type="Pfam" id="PF00395">
    <property type="entry name" value="SLH"/>
    <property type="match status" value="1"/>
</dbReference>
<dbReference type="AlphaFoldDB" id="A0A1E4R6Q7"/>
<evidence type="ECO:0000259" key="2">
    <source>
        <dbReference type="Pfam" id="PF00395"/>
    </source>
</evidence>
<dbReference type="EMBL" id="MECQ01000001">
    <property type="protein sequence ID" value="ODV56141.1"/>
    <property type="molecule type" value="Genomic_DNA"/>
</dbReference>
<comment type="caution">
    <text evidence="3">The sequence shown here is derived from an EMBL/GenBank/DDBJ whole genome shotgun (WGS) entry which is preliminary data.</text>
</comment>
<reference evidence="3 4" key="1">
    <citation type="submission" date="2016-09" db="EMBL/GenBank/DDBJ databases">
        <title>Draft genome sequence of the soil isolate, Lysinibacillus fusiformis M5, a potential hypoxanthine producer.</title>
        <authorList>
            <person name="Gallegos-Monterrosa R."/>
            <person name="Maroti G."/>
            <person name="Balint B."/>
            <person name="Kovacs A.T."/>
        </authorList>
    </citation>
    <scope>NUCLEOTIDE SEQUENCE [LARGE SCALE GENOMIC DNA]</scope>
    <source>
        <strain evidence="3 4">M5</strain>
    </source>
</reference>
<protein>
    <recommendedName>
        <fullName evidence="2">SLH domain-containing protein</fullName>
    </recommendedName>
</protein>
<sequence length="65" mass="7089">MTGNSETTFNPDGSLTRTQALKVLNQLFERPAQKGITTSTFSDVPSPHWAIGEIEAAATERIVKQ</sequence>
<feature type="domain" description="SLH" evidence="2">
    <location>
        <begin position="40"/>
        <end position="64"/>
    </location>
</feature>